<dbReference type="Gene3D" id="3.20.20.70">
    <property type="entry name" value="Aldolase class I"/>
    <property type="match status" value="1"/>
</dbReference>
<dbReference type="EMBL" id="FXXC01000001">
    <property type="protein sequence ID" value="SMR92539.1"/>
    <property type="molecule type" value="Genomic_DNA"/>
</dbReference>
<dbReference type="GeneID" id="31773348"/>
<dbReference type="PANTHER" id="PTHR30304">
    <property type="entry name" value="D-TAGATOSE-1,6-BISPHOSPHATE ALDOLASE"/>
    <property type="match status" value="1"/>
</dbReference>
<organism evidence="2 3">
    <name type="scientific">Caldicellulosiruptor bescii</name>
    <name type="common">Anaerocellum thermophilum</name>
    <dbReference type="NCBI Taxonomy" id="31899"/>
    <lineage>
        <taxon>Bacteria</taxon>
        <taxon>Bacillati</taxon>
        <taxon>Bacillota</taxon>
        <taxon>Bacillota incertae sedis</taxon>
        <taxon>Caldicellulosiruptorales</taxon>
        <taxon>Caldicellulosiruptoraceae</taxon>
        <taxon>Caldicellulosiruptor</taxon>
    </lineage>
</organism>
<proteinExistence type="predicted"/>
<dbReference type="InterPro" id="IPR000771">
    <property type="entry name" value="FBA_II"/>
</dbReference>
<dbReference type="PIRSF" id="PIRSF001359">
    <property type="entry name" value="F_bP_aldolase_II"/>
    <property type="match status" value="1"/>
</dbReference>
<dbReference type="Pfam" id="PF01116">
    <property type="entry name" value="F_bP_aldolase"/>
    <property type="match status" value="1"/>
</dbReference>
<comment type="caution">
    <text evidence="2">The sequence shown here is derived from an EMBL/GenBank/DDBJ whole genome shotgun (WGS) entry which is preliminary data.</text>
</comment>
<comment type="cofactor">
    <cofactor evidence="1">
        <name>Zn(2+)</name>
        <dbReference type="ChEBI" id="CHEBI:29105"/>
    </cofactor>
</comment>
<name>A0ABY1S767_CALBS</name>
<dbReference type="RefSeq" id="WP_015908366.1">
    <property type="nucleotide sequence ID" value="NZ_FUZJ01000001.1"/>
</dbReference>
<evidence type="ECO:0000313" key="3">
    <source>
        <dbReference type="Proteomes" id="UP000196803"/>
    </source>
</evidence>
<sequence length="281" mass="30931">MMVNLNSILPQARKGKYAIGAFNVYNYETIKGVIDAAAELRVPVVVAFGERYLANMSFDEVYSLVKVMSKNVEVPVVLHLDHCKTFENIVKAIRAGFTSVMFDGSSLPFKENVEKTKEVVKIAHAVGVSVEAELGSIAGGEGSSESDNEETTIYTDPKEAEEFVELTQVDALAVSIGTVHGLYTGEPKINIDILKEIASRVQIPLVLHGGSGTPEEILKECIRNGIAKININTEISIYTLDKIAEILNENKNKVHFSNISLKVIECVKEVTKKHIKLFYET</sequence>
<dbReference type="PANTHER" id="PTHR30304:SF0">
    <property type="entry name" value="D-TAGATOSE-1,6-BISPHOSPHATE ALDOLASE SUBUNIT GATY-RELATED"/>
    <property type="match status" value="1"/>
</dbReference>
<dbReference type="InterPro" id="IPR050246">
    <property type="entry name" value="Class_II_FBP_aldolase"/>
</dbReference>
<keyword evidence="3" id="KW-1185">Reference proteome</keyword>
<evidence type="ECO:0000313" key="2">
    <source>
        <dbReference type="EMBL" id="SMR92539.1"/>
    </source>
</evidence>
<reference evidence="2 3" key="1">
    <citation type="submission" date="2017-05" db="EMBL/GenBank/DDBJ databases">
        <authorList>
            <person name="Varghese N."/>
            <person name="Submissions S."/>
        </authorList>
    </citation>
    <scope>NUCLEOTIDE SEQUENCE [LARGE SCALE GENOMIC DNA]</scope>
    <source>
        <strain evidence="2 3">MACB1020</strain>
    </source>
</reference>
<gene>
    <name evidence="2" type="ORF">SAMN05216240_1064</name>
</gene>
<protein>
    <submittedName>
        <fullName evidence="2">Fructose-bisphosphate aldolase, class II</fullName>
    </submittedName>
</protein>
<dbReference type="SUPFAM" id="SSF51569">
    <property type="entry name" value="Aldolase"/>
    <property type="match status" value="1"/>
</dbReference>
<dbReference type="NCBIfam" id="TIGR00167">
    <property type="entry name" value="cbbA"/>
    <property type="match status" value="1"/>
</dbReference>
<dbReference type="PROSITE" id="PS00602">
    <property type="entry name" value="ALDOLASE_CLASS_II_1"/>
    <property type="match status" value="1"/>
</dbReference>
<accession>A0ABY1S767</accession>
<dbReference type="Proteomes" id="UP000196803">
    <property type="component" value="Unassembled WGS sequence"/>
</dbReference>
<evidence type="ECO:0000256" key="1">
    <source>
        <dbReference type="ARBA" id="ARBA00001947"/>
    </source>
</evidence>
<dbReference type="CDD" id="cd00947">
    <property type="entry name" value="TBP_aldolase_IIB"/>
    <property type="match status" value="1"/>
</dbReference>
<dbReference type="InterPro" id="IPR013785">
    <property type="entry name" value="Aldolase_TIM"/>
</dbReference>